<evidence type="ECO:0000313" key="13">
    <source>
        <dbReference type="EMBL" id="MEI2455589.1"/>
    </source>
</evidence>
<dbReference type="InterPro" id="IPR003593">
    <property type="entry name" value="AAA+_ATPase"/>
</dbReference>
<dbReference type="PROSITE" id="PS50893">
    <property type="entry name" value="ABC_TRANSPORTER_2"/>
    <property type="match status" value="1"/>
</dbReference>
<organism evidence="13 14">
    <name type="scientific">Lysobacter firmicutimachus</name>
    <dbReference type="NCBI Taxonomy" id="1792846"/>
    <lineage>
        <taxon>Bacteria</taxon>
        <taxon>Pseudomonadati</taxon>
        <taxon>Pseudomonadota</taxon>
        <taxon>Gammaproteobacteria</taxon>
        <taxon>Lysobacterales</taxon>
        <taxon>Lysobacteraceae</taxon>
        <taxon>Lysobacter</taxon>
    </lineage>
</organism>
<feature type="domain" description="Peptidase C39" evidence="12">
    <location>
        <begin position="10"/>
        <end position="130"/>
    </location>
</feature>
<accession>A0ABU8D3K6</accession>
<evidence type="ECO:0000256" key="7">
    <source>
        <dbReference type="ARBA" id="ARBA00022989"/>
    </source>
</evidence>
<dbReference type="Gene3D" id="3.90.70.10">
    <property type="entry name" value="Cysteine proteinases"/>
    <property type="match status" value="1"/>
</dbReference>
<keyword evidence="8 9" id="KW-0472">Membrane</keyword>
<dbReference type="InterPro" id="IPR005074">
    <property type="entry name" value="Peptidase_C39"/>
</dbReference>
<dbReference type="SMART" id="SM00382">
    <property type="entry name" value="AAA"/>
    <property type="match status" value="1"/>
</dbReference>
<feature type="transmembrane region" description="Helical" evidence="9">
    <location>
        <begin position="191"/>
        <end position="212"/>
    </location>
</feature>
<evidence type="ECO:0000256" key="8">
    <source>
        <dbReference type="ARBA" id="ARBA00023136"/>
    </source>
</evidence>
<proteinExistence type="inferred from homology"/>
<feature type="transmembrane region" description="Helical" evidence="9">
    <location>
        <begin position="161"/>
        <end position="179"/>
    </location>
</feature>
<feature type="domain" description="ABC transmembrane type-1" evidence="11">
    <location>
        <begin position="161"/>
        <end position="440"/>
    </location>
</feature>
<dbReference type="InterPro" id="IPR003439">
    <property type="entry name" value="ABC_transporter-like_ATP-bd"/>
</dbReference>
<keyword evidence="4" id="KW-0547">Nucleotide-binding</keyword>
<evidence type="ECO:0000259" key="11">
    <source>
        <dbReference type="PROSITE" id="PS50929"/>
    </source>
</evidence>
<reference evidence="13 14" key="1">
    <citation type="submission" date="2024-02" db="EMBL/GenBank/DDBJ databases">
        <title>Lysobacter Genome Sequencing and Mining.</title>
        <authorList>
            <person name="Bierman J."/>
            <person name="Walker M.C."/>
        </authorList>
    </citation>
    <scope>NUCLEOTIDE SEQUENCE [LARGE SCALE GENOMIC DNA]</scope>
    <source>
        <strain evidence="13 14">PB6250</strain>
    </source>
</reference>
<keyword evidence="3 9" id="KW-0812">Transmembrane</keyword>
<evidence type="ECO:0000256" key="1">
    <source>
        <dbReference type="ARBA" id="ARBA00004651"/>
    </source>
</evidence>
<evidence type="ECO:0000256" key="2">
    <source>
        <dbReference type="ARBA" id="ARBA00006025"/>
    </source>
</evidence>
<dbReference type="Pfam" id="PF00664">
    <property type="entry name" value="ABC_membrane"/>
    <property type="match status" value="1"/>
</dbReference>
<dbReference type="EMBL" id="JBANDL010000002">
    <property type="protein sequence ID" value="MEI2455589.1"/>
    <property type="molecule type" value="Genomic_DNA"/>
</dbReference>
<keyword evidence="6" id="KW-0067">ATP-binding</keyword>
<dbReference type="CDD" id="cd18588">
    <property type="entry name" value="ABC_6TM_CyaB_HlyB_like"/>
    <property type="match status" value="1"/>
</dbReference>
<evidence type="ECO:0000313" key="14">
    <source>
        <dbReference type="Proteomes" id="UP001387215"/>
    </source>
</evidence>
<keyword evidence="14" id="KW-1185">Reference proteome</keyword>
<evidence type="ECO:0000256" key="4">
    <source>
        <dbReference type="ARBA" id="ARBA00022741"/>
    </source>
</evidence>
<evidence type="ECO:0000256" key="5">
    <source>
        <dbReference type="ARBA" id="ARBA00022801"/>
    </source>
</evidence>
<dbReference type="Pfam" id="PF03412">
    <property type="entry name" value="Peptidase_C39"/>
    <property type="match status" value="1"/>
</dbReference>
<dbReference type="SUPFAM" id="SSF90123">
    <property type="entry name" value="ABC transporter transmembrane region"/>
    <property type="match status" value="1"/>
</dbReference>
<dbReference type="PROSITE" id="PS50990">
    <property type="entry name" value="PEPTIDASE_C39"/>
    <property type="match status" value="1"/>
</dbReference>
<dbReference type="SUPFAM" id="SSF52540">
    <property type="entry name" value="P-loop containing nucleoside triphosphate hydrolases"/>
    <property type="match status" value="1"/>
</dbReference>
<dbReference type="Gene3D" id="3.40.50.300">
    <property type="entry name" value="P-loop containing nucleotide triphosphate hydrolases"/>
    <property type="match status" value="1"/>
</dbReference>
<dbReference type="NCBIfam" id="TIGR01846">
    <property type="entry name" value="type_I_sec_HlyB"/>
    <property type="match status" value="1"/>
</dbReference>
<dbReference type="Gene3D" id="1.20.1560.10">
    <property type="entry name" value="ABC transporter type 1, transmembrane domain"/>
    <property type="match status" value="1"/>
</dbReference>
<sequence length="719" mass="78320">MLRLTAGRCLANGAIDSGLVALSYAARHHGISVEPEQLRHQLGRTQGVASEIDICRCARLIGLRARSVHSGVERVAALPLPALLATNVGWQVLEAVDEANAILRDPTTGTRSTVTFGELPSAWQGQAILLAETSEPAGRKSFGFAWFVPSVIKHIRQFRSVLLVSLMLQVIALVTPAVFENVIDRVLVSRSISSLQVLGIALLALAVFEPVYGFLRSWLFSNVAAKINSELSARVYQHLMALPVGYFRKRQTGEIIARVGEMDHIRQFLTGSTMTVVLDLMFLGMFVAVMLAYSVKLTLVVLATLVIYFVLWMVLGPLLRIRTKREYELSADNTAFLTSSVTGIEVIKTTATEELFLRQWESEFSKFVRASFRSNVLGISVGQSIGLVQKLSSALLLWWGITSVMDNKLSPGELVAFNMLAGHLTQPILRLAQTWQDLQHAMISLRRVGDVLDEPTESGSGGLASIPALQGRVGFKNVFFRYGEDGQEVLRNLNLEVRPGEFIGITGPSGSGKSTISRLLQRLYVPQRGQVLVDGIDLAIADPVTLRRQMSVVPQESVLFSGTVAENIAMCRPEASEAEVVEAAALAGADAFIRSLPEGYGTQVGERGSRLSGGQRQRIALARALLTRPKILLLDEATSALDYESEAAIMANMDAIAEGRTIISIAHRLNTLRRADRILVIDRGAVVEDGTHDTLIASGATYARLWRLQTGGAEVAMIT</sequence>
<feature type="transmembrane region" description="Helical" evidence="9">
    <location>
        <begin position="299"/>
        <end position="319"/>
    </location>
</feature>
<evidence type="ECO:0000256" key="3">
    <source>
        <dbReference type="ARBA" id="ARBA00022692"/>
    </source>
</evidence>
<dbReference type="InterPro" id="IPR011527">
    <property type="entry name" value="ABC1_TM_dom"/>
</dbReference>
<dbReference type="PROSITE" id="PS00211">
    <property type="entry name" value="ABC_TRANSPORTER_1"/>
    <property type="match status" value="1"/>
</dbReference>
<dbReference type="InterPro" id="IPR027417">
    <property type="entry name" value="P-loop_NTPase"/>
</dbReference>
<protein>
    <submittedName>
        <fullName evidence="13">Type I secretion system permease/ATPase</fullName>
    </submittedName>
</protein>
<dbReference type="PROSITE" id="PS50929">
    <property type="entry name" value="ABC_TM1F"/>
    <property type="match status" value="1"/>
</dbReference>
<feature type="transmembrane region" description="Helical" evidence="9">
    <location>
        <begin position="268"/>
        <end position="293"/>
    </location>
</feature>
<dbReference type="RefSeq" id="WP_064749510.1">
    <property type="nucleotide sequence ID" value="NZ_JBANDL010000002.1"/>
</dbReference>
<name>A0ABU8D3K6_9GAMM</name>
<dbReference type="PANTHER" id="PTHR43394">
    <property type="entry name" value="ATP-DEPENDENT PERMEASE MDL1, MITOCHONDRIAL"/>
    <property type="match status" value="1"/>
</dbReference>
<keyword evidence="7 9" id="KW-1133">Transmembrane helix</keyword>
<dbReference type="InterPro" id="IPR017871">
    <property type="entry name" value="ABC_transporter-like_CS"/>
</dbReference>
<comment type="similarity">
    <text evidence="2">Belongs to the ABC transporter superfamily. Protein-1 exporter (TC 3.A.1.109) family.</text>
</comment>
<dbReference type="Proteomes" id="UP001387215">
    <property type="component" value="Unassembled WGS sequence"/>
</dbReference>
<comment type="subcellular location">
    <subcellularLocation>
        <location evidence="1">Cell membrane</location>
        <topology evidence="1">Multi-pass membrane protein</topology>
    </subcellularLocation>
</comment>
<feature type="domain" description="ABC transporter" evidence="10">
    <location>
        <begin position="473"/>
        <end position="708"/>
    </location>
</feature>
<gene>
    <name evidence="13" type="ORF">V2J18_12950</name>
</gene>
<dbReference type="InterPro" id="IPR039421">
    <property type="entry name" value="Type_1_exporter"/>
</dbReference>
<evidence type="ECO:0000256" key="9">
    <source>
        <dbReference type="SAM" id="Phobius"/>
    </source>
</evidence>
<evidence type="ECO:0000259" key="10">
    <source>
        <dbReference type="PROSITE" id="PS50893"/>
    </source>
</evidence>
<evidence type="ECO:0000259" key="12">
    <source>
        <dbReference type="PROSITE" id="PS50990"/>
    </source>
</evidence>
<dbReference type="PANTHER" id="PTHR43394:SF1">
    <property type="entry name" value="ATP-BINDING CASSETTE SUB-FAMILY B MEMBER 10, MITOCHONDRIAL"/>
    <property type="match status" value="1"/>
</dbReference>
<dbReference type="Pfam" id="PF00005">
    <property type="entry name" value="ABC_tran"/>
    <property type="match status" value="1"/>
</dbReference>
<comment type="caution">
    <text evidence="13">The sequence shown here is derived from an EMBL/GenBank/DDBJ whole genome shotgun (WGS) entry which is preliminary data.</text>
</comment>
<dbReference type="InterPro" id="IPR036640">
    <property type="entry name" value="ABC1_TM_sf"/>
</dbReference>
<evidence type="ECO:0000256" key="6">
    <source>
        <dbReference type="ARBA" id="ARBA00022840"/>
    </source>
</evidence>
<keyword evidence="5" id="KW-0378">Hydrolase</keyword>
<dbReference type="InterPro" id="IPR010132">
    <property type="entry name" value="ATPase_T1SS_HlyB"/>
</dbReference>